<dbReference type="InterPro" id="IPR012675">
    <property type="entry name" value="Beta-grasp_dom_sf"/>
</dbReference>
<dbReference type="SUPFAM" id="SSF81271">
    <property type="entry name" value="TGS-like"/>
    <property type="match status" value="1"/>
</dbReference>
<dbReference type="InterPro" id="IPR002912">
    <property type="entry name" value="ACT_dom"/>
</dbReference>
<dbReference type="SUPFAM" id="SSF55021">
    <property type="entry name" value="ACT-like"/>
    <property type="match status" value="1"/>
</dbReference>
<sequence>MYTPNGDIVKLPKNSTPIDFAYSVHTDVGHSCVASKVDHRFAPLDTPLYSGQTVEVVTSEGAHPNPGWLDFVVTAKARSNIRIYLKSIRSEDAVAQGRRLLSRILLEKNITLEEMPQEGYKFLLDEYNFTSLNQLLEDIGMGNRPAGLVARRLFPEDIDDGSVQVLAPGRAPLAIQGTEGMVVAYGKCCYPIPGDHIVGKLSKGRGLVIHQTSCKNIFNERLNNENMIDVKWAANPSGEYLCQLNLHVKNERGVLARLATIISDESANIEHVEVEDKDGISTDITFLISVNSRNHLAKILRRVRQSESVMKIVRKQ</sequence>
<dbReference type="Gene3D" id="3.30.70.260">
    <property type="match status" value="1"/>
</dbReference>
<dbReference type="EMBL" id="UOFF01000108">
    <property type="protein sequence ID" value="VAW55745.1"/>
    <property type="molecule type" value="Genomic_DNA"/>
</dbReference>
<dbReference type="Pfam" id="PF02824">
    <property type="entry name" value="TGS"/>
    <property type="match status" value="1"/>
</dbReference>
<feature type="domain" description="ACT" evidence="2">
    <location>
        <begin position="243"/>
        <end position="316"/>
    </location>
</feature>
<dbReference type="FunFam" id="3.10.20.30:FF:000002">
    <property type="entry name" value="GTP pyrophosphokinase (RelA/SpoT)"/>
    <property type="match status" value="1"/>
</dbReference>
<keyword evidence="4" id="KW-0378">Hydrolase</keyword>
<dbReference type="PROSITE" id="PS51880">
    <property type="entry name" value="TGS"/>
    <property type="match status" value="1"/>
</dbReference>
<dbReference type="CDD" id="cd04876">
    <property type="entry name" value="ACT_RelA-SpoT"/>
    <property type="match status" value="1"/>
</dbReference>
<evidence type="ECO:0000259" key="3">
    <source>
        <dbReference type="PROSITE" id="PS51880"/>
    </source>
</evidence>
<dbReference type="AlphaFoldDB" id="A0A3B0WIR8"/>
<comment type="similarity">
    <text evidence="1">Belongs to the RelA/SpoT family.</text>
</comment>
<keyword evidence="4" id="KW-0808">Transferase</keyword>
<proteinExistence type="inferred from homology"/>
<dbReference type="Pfam" id="PF13291">
    <property type="entry name" value="ACT_4"/>
    <property type="match status" value="1"/>
</dbReference>
<organism evidence="4">
    <name type="scientific">hydrothermal vent metagenome</name>
    <dbReference type="NCBI Taxonomy" id="652676"/>
    <lineage>
        <taxon>unclassified sequences</taxon>
        <taxon>metagenomes</taxon>
        <taxon>ecological metagenomes</taxon>
    </lineage>
</organism>
<dbReference type="GO" id="GO:0008728">
    <property type="term" value="F:GTP diphosphokinase activity"/>
    <property type="evidence" value="ECO:0007669"/>
    <property type="project" value="UniProtKB-EC"/>
</dbReference>
<dbReference type="PANTHER" id="PTHR21262">
    <property type="entry name" value="GUANOSINE-3',5'-BIS DIPHOSPHATE 3'-PYROPHOSPHOHYDROLASE"/>
    <property type="match status" value="1"/>
</dbReference>
<dbReference type="InterPro" id="IPR004095">
    <property type="entry name" value="TGS"/>
</dbReference>
<dbReference type="InterPro" id="IPR045600">
    <property type="entry name" value="RelA/SpoT_AH_RIS"/>
</dbReference>
<dbReference type="PROSITE" id="PS51671">
    <property type="entry name" value="ACT"/>
    <property type="match status" value="1"/>
</dbReference>
<dbReference type="GO" id="GO:0015969">
    <property type="term" value="P:guanosine tetraphosphate metabolic process"/>
    <property type="evidence" value="ECO:0007669"/>
    <property type="project" value="TreeGrafter"/>
</dbReference>
<dbReference type="Pfam" id="PF19296">
    <property type="entry name" value="RelA_AH_RIS"/>
    <property type="match status" value="1"/>
</dbReference>
<dbReference type="PANTHER" id="PTHR21262:SF36">
    <property type="entry name" value="BIFUNCTIONAL (P)PPGPP SYNTHASE_HYDROLASE SPOT"/>
    <property type="match status" value="1"/>
</dbReference>
<accession>A0A3B0WIR8</accession>
<feature type="domain" description="TGS" evidence="3">
    <location>
        <begin position="1"/>
        <end position="58"/>
    </location>
</feature>
<dbReference type="CDD" id="cd01668">
    <property type="entry name" value="TGS_RSH"/>
    <property type="match status" value="1"/>
</dbReference>
<dbReference type="GO" id="GO:0005886">
    <property type="term" value="C:plasma membrane"/>
    <property type="evidence" value="ECO:0007669"/>
    <property type="project" value="TreeGrafter"/>
</dbReference>
<gene>
    <name evidence="4" type="ORF">MNBD_GAMMA07-265</name>
</gene>
<dbReference type="EC" id="3.1.7.2" evidence="4"/>
<dbReference type="Gene3D" id="3.10.20.30">
    <property type="match status" value="1"/>
</dbReference>
<reference evidence="4" key="1">
    <citation type="submission" date="2018-06" db="EMBL/GenBank/DDBJ databases">
        <authorList>
            <person name="Zhirakovskaya E."/>
        </authorList>
    </citation>
    <scope>NUCLEOTIDE SEQUENCE</scope>
</reference>
<dbReference type="GO" id="GO:0016301">
    <property type="term" value="F:kinase activity"/>
    <property type="evidence" value="ECO:0007669"/>
    <property type="project" value="UniProtKB-KW"/>
</dbReference>
<dbReference type="InterPro" id="IPR012676">
    <property type="entry name" value="TGS-like"/>
</dbReference>
<evidence type="ECO:0000313" key="4">
    <source>
        <dbReference type="EMBL" id="VAW55745.1"/>
    </source>
</evidence>
<keyword evidence="4" id="KW-0418">Kinase</keyword>
<protein>
    <submittedName>
        <fullName evidence="4">Guanosine-3',5'-bis(Diphosphate) 3'-pyrophosphohydrolase / GTP pyrophosphokinase, (P)ppGpp synthetase II</fullName>
        <ecNumber evidence="4">2.7.6.5</ecNumber>
        <ecNumber evidence="4">3.1.7.2</ecNumber>
    </submittedName>
</protein>
<dbReference type="InterPro" id="IPR033655">
    <property type="entry name" value="TGS_RelA/SpoT"/>
</dbReference>
<evidence type="ECO:0000256" key="1">
    <source>
        <dbReference type="ARBA" id="ARBA00007476"/>
    </source>
</evidence>
<dbReference type="InterPro" id="IPR045865">
    <property type="entry name" value="ACT-like_dom_sf"/>
</dbReference>
<dbReference type="GO" id="GO:0008893">
    <property type="term" value="F:guanosine-3',5'-bis(diphosphate) 3'-diphosphatase activity"/>
    <property type="evidence" value="ECO:0007669"/>
    <property type="project" value="UniProtKB-EC"/>
</dbReference>
<dbReference type="GO" id="GO:0042594">
    <property type="term" value="P:response to starvation"/>
    <property type="evidence" value="ECO:0007669"/>
    <property type="project" value="TreeGrafter"/>
</dbReference>
<name>A0A3B0WIR8_9ZZZZ</name>
<dbReference type="EC" id="2.7.6.5" evidence="4"/>
<evidence type="ECO:0000259" key="2">
    <source>
        <dbReference type="PROSITE" id="PS51671"/>
    </source>
</evidence>